<evidence type="ECO:0000256" key="1">
    <source>
        <dbReference type="ARBA" id="ARBA00011073"/>
    </source>
</evidence>
<dbReference type="Pfam" id="PF00082">
    <property type="entry name" value="Peptidase_S8"/>
    <property type="match status" value="1"/>
</dbReference>
<dbReference type="PROSITE" id="PS51892">
    <property type="entry name" value="SUBTILASE"/>
    <property type="match status" value="1"/>
</dbReference>
<feature type="domain" description="Peptidase S8/S53" evidence="8">
    <location>
        <begin position="205"/>
        <end position="441"/>
    </location>
</feature>
<dbReference type="SUPFAM" id="SSF52743">
    <property type="entry name" value="Subtilisin-like"/>
    <property type="match status" value="1"/>
</dbReference>
<evidence type="ECO:0000256" key="7">
    <source>
        <dbReference type="SAM" id="MobiDB-lite"/>
    </source>
</evidence>
<evidence type="ECO:0000256" key="5">
    <source>
        <dbReference type="PROSITE-ProRule" id="PRU01240"/>
    </source>
</evidence>
<feature type="region of interest" description="Disordered" evidence="7">
    <location>
        <begin position="426"/>
        <end position="445"/>
    </location>
</feature>
<dbReference type="PANTHER" id="PTHR43806:SF11">
    <property type="entry name" value="CEREVISIN-RELATED"/>
    <property type="match status" value="1"/>
</dbReference>
<dbReference type="InterPro" id="IPR023828">
    <property type="entry name" value="Peptidase_S8_Ser-AS"/>
</dbReference>
<feature type="compositionally biased region" description="Gly residues" evidence="7">
    <location>
        <begin position="436"/>
        <end position="445"/>
    </location>
</feature>
<keyword evidence="4 5" id="KW-0720">Serine protease</keyword>
<evidence type="ECO:0000313" key="9">
    <source>
        <dbReference type="EMBL" id="MFC5545476.1"/>
    </source>
</evidence>
<dbReference type="InterPro" id="IPR036852">
    <property type="entry name" value="Peptidase_S8/S53_dom_sf"/>
</dbReference>
<accession>A0ABW0RL92</accession>
<evidence type="ECO:0000313" key="10">
    <source>
        <dbReference type="Proteomes" id="UP001596055"/>
    </source>
</evidence>
<reference evidence="10" key="1">
    <citation type="journal article" date="2019" name="Int. J. Syst. Evol. Microbiol.">
        <title>The Global Catalogue of Microorganisms (GCM) 10K type strain sequencing project: providing services to taxonomists for standard genome sequencing and annotation.</title>
        <authorList>
            <consortium name="The Broad Institute Genomics Platform"/>
            <consortium name="The Broad Institute Genome Sequencing Center for Infectious Disease"/>
            <person name="Wu L."/>
            <person name="Ma J."/>
        </authorList>
    </citation>
    <scope>NUCLEOTIDE SEQUENCE [LARGE SCALE GENOMIC DNA]</scope>
    <source>
        <strain evidence="10">CGMCC 4.1799</strain>
    </source>
</reference>
<proteinExistence type="inferred from homology"/>
<keyword evidence="3 5" id="KW-0378">Hydrolase</keyword>
<dbReference type="PRINTS" id="PR00723">
    <property type="entry name" value="SUBTILISIN"/>
</dbReference>
<evidence type="ECO:0000256" key="2">
    <source>
        <dbReference type="ARBA" id="ARBA00022670"/>
    </source>
</evidence>
<dbReference type="PROSITE" id="PS00136">
    <property type="entry name" value="SUBTILASE_ASP"/>
    <property type="match status" value="1"/>
</dbReference>
<comment type="similarity">
    <text evidence="1 5 6">Belongs to the peptidase S8 family.</text>
</comment>
<dbReference type="Gene3D" id="3.40.50.200">
    <property type="entry name" value="Peptidase S8/S53 domain"/>
    <property type="match status" value="1"/>
</dbReference>
<name>A0ABW0RL92_9GAMM</name>
<dbReference type="Proteomes" id="UP001596055">
    <property type="component" value="Unassembled WGS sequence"/>
</dbReference>
<dbReference type="InterPro" id="IPR023827">
    <property type="entry name" value="Peptidase_S8_Asp-AS"/>
</dbReference>
<keyword evidence="10" id="KW-1185">Reference proteome</keyword>
<feature type="active site" description="Charge relay system" evidence="5">
    <location>
        <position position="243"/>
    </location>
</feature>
<dbReference type="InterPro" id="IPR050131">
    <property type="entry name" value="Peptidase_S8_subtilisin-like"/>
</dbReference>
<dbReference type="PANTHER" id="PTHR43806">
    <property type="entry name" value="PEPTIDASE S8"/>
    <property type="match status" value="1"/>
</dbReference>
<evidence type="ECO:0000256" key="6">
    <source>
        <dbReference type="RuleBase" id="RU003355"/>
    </source>
</evidence>
<feature type="active site" description="Charge relay system" evidence="5">
    <location>
        <position position="209"/>
    </location>
</feature>
<organism evidence="9 10">
    <name type="scientific">Marinobacter koreensis</name>
    <dbReference type="NCBI Taxonomy" id="335974"/>
    <lineage>
        <taxon>Bacteria</taxon>
        <taxon>Pseudomonadati</taxon>
        <taxon>Pseudomonadota</taxon>
        <taxon>Gammaproteobacteria</taxon>
        <taxon>Pseudomonadales</taxon>
        <taxon>Marinobacteraceae</taxon>
        <taxon>Marinobacter</taxon>
    </lineage>
</organism>
<keyword evidence="2 5" id="KW-0645">Protease</keyword>
<dbReference type="PROSITE" id="PS00138">
    <property type="entry name" value="SUBTILASE_SER"/>
    <property type="match status" value="1"/>
</dbReference>
<evidence type="ECO:0000256" key="3">
    <source>
        <dbReference type="ARBA" id="ARBA00022801"/>
    </source>
</evidence>
<comment type="caution">
    <text evidence="9">The sequence shown here is derived from an EMBL/GenBank/DDBJ whole genome shotgun (WGS) entry which is preliminary data.</text>
</comment>
<evidence type="ECO:0000256" key="4">
    <source>
        <dbReference type="ARBA" id="ARBA00022825"/>
    </source>
</evidence>
<dbReference type="InterPro" id="IPR015500">
    <property type="entry name" value="Peptidase_S8_subtilisin-rel"/>
</dbReference>
<dbReference type="CDD" id="cd05561">
    <property type="entry name" value="Peptidases_S8_4"/>
    <property type="match status" value="1"/>
</dbReference>
<gene>
    <name evidence="9" type="ORF">ACFPQA_10445</name>
</gene>
<sequence length="445" mass="47828">MKHRSPIRFVGTFGLICIVTVADWSNPAHAQVPGDLIRQPADTISQQVEERVENRVEQSVSQRLNQQVEEQLSTTAKAARKLRDRLAVRTSSGKVAFHQVSLPNGDIAVERQWLFTGTAEEIARLRQSDIRIIQRQSLESLGLTVVRFEVPDNLDSRDALARLLPDAADRLDRNHVYRPQAGAGPSSPNNPEPNPAGTCPMPTPVGMVDTGVEVDHPMLKGVQVEQRQFLEEDGDTLAEPRKHGTEVAGILATHLSAEASSDARLFSASVFHGQDNRSDGATLGHLLQGLNWLASQPVRVINISLTGPDNRILETAIQALEKRGILLVAAVGNAGPSAPPLYPAAYPGVIGVTAIDRDDRLYRWANRGNQVMFAARGVNIRVADPGGGQSVQSGTSLAAPVVSAMLACEQTGQSPDTAVQLLKNRARDLGPPGRDPGYGYGAVGP</sequence>
<dbReference type="EMBL" id="JBHSNL010000001">
    <property type="protein sequence ID" value="MFC5545476.1"/>
    <property type="molecule type" value="Genomic_DNA"/>
</dbReference>
<dbReference type="InterPro" id="IPR000209">
    <property type="entry name" value="Peptidase_S8/S53_dom"/>
</dbReference>
<protein>
    <submittedName>
        <fullName evidence="9">S8 family serine peptidase</fullName>
    </submittedName>
</protein>
<evidence type="ECO:0000259" key="8">
    <source>
        <dbReference type="Pfam" id="PF00082"/>
    </source>
</evidence>
<dbReference type="RefSeq" id="WP_248156353.1">
    <property type="nucleotide sequence ID" value="NZ_JAKZAJ010000002.1"/>
</dbReference>
<feature type="active site" description="Charge relay system" evidence="5">
    <location>
        <position position="396"/>
    </location>
</feature>
<feature type="region of interest" description="Disordered" evidence="7">
    <location>
        <begin position="171"/>
        <end position="204"/>
    </location>
</feature>